<evidence type="ECO:0000313" key="12">
    <source>
        <dbReference type="Ensembl" id="ENSLLTP00000014125.1"/>
    </source>
</evidence>
<evidence type="ECO:0000256" key="7">
    <source>
        <dbReference type="ARBA" id="ARBA00023329"/>
    </source>
</evidence>
<dbReference type="FunFam" id="3.10.20.90:FF:000149">
    <property type="entry name" value="microtubule-associated proteins 1A/1B light chain 3C"/>
    <property type="match status" value="1"/>
</dbReference>
<evidence type="ECO:0000256" key="8">
    <source>
        <dbReference type="ARBA" id="ARBA00037868"/>
    </source>
</evidence>
<evidence type="ECO:0000256" key="2">
    <source>
        <dbReference type="ARBA" id="ARBA00007293"/>
    </source>
</evidence>
<evidence type="ECO:0000256" key="10">
    <source>
        <dbReference type="RuleBase" id="RU004384"/>
    </source>
</evidence>
<dbReference type="AlphaFoldDB" id="A0A8C5SD34"/>
<dbReference type="Ensembl" id="ENSLLTT00000014678.1">
    <property type="protein sequence ID" value="ENSLLTP00000014125.1"/>
    <property type="gene ID" value="ENSLLTG00000010826.1"/>
</dbReference>
<evidence type="ECO:0000256" key="4">
    <source>
        <dbReference type="ARBA" id="ARBA00023006"/>
    </source>
</evidence>
<evidence type="ECO:0000256" key="1">
    <source>
        <dbReference type="ARBA" id="ARBA00004419"/>
    </source>
</evidence>
<keyword evidence="6 9" id="KW-0449">Lipoprotein</keyword>
<keyword evidence="5" id="KW-0472">Membrane</keyword>
<organism evidence="12 13">
    <name type="scientific">Laticauda laticaudata</name>
    <name type="common">Blue-ringed sea krait</name>
    <name type="synonym">Blue-lipped sea krait</name>
    <dbReference type="NCBI Taxonomy" id="8630"/>
    <lineage>
        <taxon>Eukaryota</taxon>
        <taxon>Metazoa</taxon>
        <taxon>Chordata</taxon>
        <taxon>Craniata</taxon>
        <taxon>Vertebrata</taxon>
        <taxon>Euteleostomi</taxon>
        <taxon>Lepidosauria</taxon>
        <taxon>Squamata</taxon>
        <taxon>Bifurcata</taxon>
        <taxon>Unidentata</taxon>
        <taxon>Episquamata</taxon>
        <taxon>Toxicofera</taxon>
        <taxon>Serpentes</taxon>
        <taxon>Colubroidea</taxon>
        <taxon>Elapidae</taxon>
        <taxon>Laticaudinae</taxon>
        <taxon>Laticauda</taxon>
    </lineage>
</organism>
<dbReference type="GO" id="GO:0031410">
    <property type="term" value="C:cytoplasmic vesicle"/>
    <property type="evidence" value="ECO:0007669"/>
    <property type="project" value="UniProtKB-KW"/>
</dbReference>
<reference evidence="12" key="1">
    <citation type="submission" date="2025-08" db="UniProtKB">
        <authorList>
            <consortium name="Ensembl"/>
        </authorList>
    </citation>
    <scope>IDENTIFICATION</scope>
</reference>
<comment type="subcellular location">
    <subcellularLocation>
        <location evidence="1">Cytoplasmic vesicle</location>
        <location evidence="1">Autophagosome</location>
    </subcellularLocation>
    <subcellularLocation>
        <location evidence="8">Endomembrane system</location>
        <topology evidence="8">Lipid-anchor</topology>
    </subcellularLocation>
</comment>
<dbReference type="Proteomes" id="UP000694406">
    <property type="component" value="Unplaced"/>
</dbReference>
<dbReference type="GeneTree" id="ENSGT00940000161852"/>
<evidence type="ECO:0000256" key="3">
    <source>
        <dbReference type="ARBA" id="ARBA00022490"/>
    </source>
</evidence>
<feature type="lipid moiety-binding region" description="Phosphatidylserine amidated glycine; alternate" evidence="9">
    <location>
        <position position="171"/>
    </location>
</feature>
<evidence type="ECO:0000256" key="5">
    <source>
        <dbReference type="ARBA" id="ARBA00023136"/>
    </source>
</evidence>
<feature type="compositionally biased region" description="Low complexity" evidence="11">
    <location>
        <begin position="12"/>
        <end position="23"/>
    </location>
</feature>
<name>A0A8C5SD34_LATLA</name>
<comment type="similarity">
    <text evidence="2 10">Belongs to the ATG8 family.</text>
</comment>
<dbReference type="PANTHER" id="PTHR10969">
    <property type="entry name" value="MICROTUBULE-ASSOCIATED PROTEINS 1A/1B LIGHT CHAIN 3-RELATED"/>
    <property type="match status" value="1"/>
</dbReference>
<dbReference type="Pfam" id="PF02991">
    <property type="entry name" value="ATG8"/>
    <property type="match status" value="1"/>
</dbReference>
<keyword evidence="4 10" id="KW-0072">Autophagy</keyword>
<feature type="region of interest" description="Disordered" evidence="11">
    <location>
        <begin position="10"/>
        <end position="31"/>
    </location>
</feature>
<dbReference type="GO" id="GO:0005776">
    <property type="term" value="C:autophagosome"/>
    <property type="evidence" value="ECO:0007669"/>
    <property type="project" value="UniProtKB-SubCell"/>
</dbReference>
<reference evidence="12" key="2">
    <citation type="submission" date="2025-09" db="UniProtKB">
        <authorList>
            <consortium name="Ensembl"/>
        </authorList>
    </citation>
    <scope>IDENTIFICATION</scope>
</reference>
<evidence type="ECO:0008006" key="14">
    <source>
        <dbReference type="Google" id="ProtNLM"/>
    </source>
</evidence>
<evidence type="ECO:0000256" key="9">
    <source>
        <dbReference type="PIRSR" id="PIRSR604241-50"/>
    </source>
</evidence>
<evidence type="ECO:0000256" key="11">
    <source>
        <dbReference type="SAM" id="MobiDB-lite"/>
    </source>
</evidence>
<dbReference type="SUPFAM" id="SSF54236">
    <property type="entry name" value="Ubiquitin-like"/>
    <property type="match status" value="1"/>
</dbReference>
<keyword evidence="13" id="KW-1185">Reference proteome</keyword>
<dbReference type="InterPro" id="IPR029071">
    <property type="entry name" value="Ubiquitin-like_domsf"/>
</dbReference>
<dbReference type="GO" id="GO:0012505">
    <property type="term" value="C:endomembrane system"/>
    <property type="evidence" value="ECO:0007669"/>
    <property type="project" value="UniProtKB-SubCell"/>
</dbReference>
<protein>
    <recommendedName>
        <fullName evidence="14">Microtubule-associated proteins 1A/1B light chain 3C</fullName>
    </recommendedName>
</protein>
<keyword evidence="3" id="KW-0963">Cytoplasm</keyword>
<sequence length="171" mass="18935">LGDARRCEVARGRTTARGARPGGWPWVPPDGAPGAPKSRAFGKSWLAGWHAPLCQVPGAGKQAVSRKNEVAAIRIRFPYKLPVILERYSKEKILPALNKVKFLVPGDFTMGQFVAIIRNRMGLMSTQAFYFLVNGNHSLVNMSATMGDVYTTYKDEDGFLYMTYASQEMFG</sequence>
<dbReference type="GO" id="GO:0006950">
    <property type="term" value="P:response to stress"/>
    <property type="evidence" value="ECO:0007669"/>
    <property type="project" value="UniProtKB-ARBA"/>
</dbReference>
<dbReference type="InterPro" id="IPR004241">
    <property type="entry name" value="Atg8-like"/>
</dbReference>
<evidence type="ECO:0000256" key="6">
    <source>
        <dbReference type="ARBA" id="ARBA00023288"/>
    </source>
</evidence>
<keyword evidence="7" id="KW-0968">Cytoplasmic vesicle</keyword>
<proteinExistence type="inferred from homology"/>
<dbReference type="GO" id="GO:0016236">
    <property type="term" value="P:macroautophagy"/>
    <property type="evidence" value="ECO:0007669"/>
    <property type="project" value="UniProtKB-ARBA"/>
</dbReference>
<accession>A0A8C5SD34</accession>
<dbReference type="Gene3D" id="3.10.20.90">
    <property type="entry name" value="Phosphatidylinositol 3-kinase Catalytic Subunit, Chain A, domain 1"/>
    <property type="match status" value="1"/>
</dbReference>
<evidence type="ECO:0000313" key="13">
    <source>
        <dbReference type="Proteomes" id="UP000694406"/>
    </source>
</evidence>